<evidence type="ECO:0000313" key="5">
    <source>
        <dbReference type="Proteomes" id="UP000051155"/>
    </source>
</evidence>
<dbReference type="CDD" id="cd04301">
    <property type="entry name" value="NAT_SF"/>
    <property type="match status" value="1"/>
</dbReference>
<dbReference type="PATRIC" id="fig|1423812.3.peg.2578"/>
<reference evidence="4 5" key="1">
    <citation type="journal article" date="2015" name="Genome Announc.">
        <title>Expanding the biotechnology potential of lactobacilli through comparative genomics of 213 strains and associated genera.</title>
        <authorList>
            <person name="Sun Z."/>
            <person name="Harris H.M."/>
            <person name="McCann A."/>
            <person name="Guo C."/>
            <person name="Argimon S."/>
            <person name="Zhang W."/>
            <person name="Yang X."/>
            <person name="Jeffery I.B."/>
            <person name="Cooney J.C."/>
            <person name="Kagawa T.F."/>
            <person name="Liu W."/>
            <person name="Song Y."/>
            <person name="Salvetti E."/>
            <person name="Wrobel A."/>
            <person name="Rasinkangas P."/>
            <person name="Parkhill J."/>
            <person name="Rea M.C."/>
            <person name="O'Sullivan O."/>
            <person name="Ritari J."/>
            <person name="Douillard F.P."/>
            <person name="Paul Ross R."/>
            <person name="Yang R."/>
            <person name="Briner A.E."/>
            <person name="Felis G.E."/>
            <person name="de Vos W.M."/>
            <person name="Barrangou R."/>
            <person name="Klaenhammer T.R."/>
            <person name="Caufield P.W."/>
            <person name="Cui Y."/>
            <person name="Zhang H."/>
            <person name="O'Toole P.W."/>
        </authorList>
    </citation>
    <scope>NUCLEOTIDE SEQUENCE [LARGE SCALE GENOMIC DNA]</scope>
    <source>
        <strain evidence="4 5">DSM 19971</strain>
    </source>
</reference>
<evidence type="ECO:0000313" key="4">
    <source>
        <dbReference type="EMBL" id="KRL37887.1"/>
    </source>
</evidence>
<dbReference type="InterPro" id="IPR016181">
    <property type="entry name" value="Acyl_CoA_acyltransferase"/>
</dbReference>
<evidence type="ECO:0000259" key="3">
    <source>
        <dbReference type="PROSITE" id="PS51186"/>
    </source>
</evidence>
<dbReference type="AlphaFoldDB" id="A0A0R1PZJ6"/>
<dbReference type="PANTHER" id="PTHR43420:SF41">
    <property type="entry name" value="IAA ACETYLTRANSFERASE"/>
    <property type="match status" value="1"/>
</dbReference>
<dbReference type="PANTHER" id="PTHR43420">
    <property type="entry name" value="ACETYLTRANSFERASE"/>
    <property type="match status" value="1"/>
</dbReference>
<proteinExistence type="predicted"/>
<dbReference type="Proteomes" id="UP000051155">
    <property type="component" value="Unassembled WGS sequence"/>
</dbReference>
<dbReference type="EMBL" id="AZEG01000008">
    <property type="protein sequence ID" value="KRL37887.1"/>
    <property type="molecule type" value="Genomic_DNA"/>
</dbReference>
<keyword evidence="2" id="KW-0012">Acyltransferase</keyword>
<protein>
    <submittedName>
        <fullName evidence="4">Gnat family acetyltransferase</fullName>
    </submittedName>
</protein>
<dbReference type="OrthoDB" id="162775at2"/>
<dbReference type="STRING" id="1423812.FD20_GL002425"/>
<sequence length="154" mass="18317">MKKELQFKEINKLTEEHYQLLLDADPSRKMLMNYTKRSICIEARQEEVFSGVMLLLPTRPETIEIINIAVVKQFRNHGIGQRLLKCAQNWAKQKGYRVIEIGTGSTSFGQLYLYQKNGFRICGIDKNFFVEHYERPIFENKLRLRDMIRLRLYL</sequence>
<gene>
    <name evidence="4" type="ORF">FD20_GL002425</name>
</gene>
<dbReference type="SUPFAM" id="SSF55729">
    <property type="entry name" value="Acyl-CoA N-acyltransferases (Nat)"/>
    <property type="match status" value="1"/>
</dbReference>
<dbReference type="RefSeq" id="WP_057736559.1">
    <property type="nucleotide sequence ID" value="NZ_AZEG01000008.1"/>
</dbReference>
<dbReference type="PROSITE" id="PS51186">
    <property type="entry name" value="GNAT"/>
    <property type="match status" value="1"/>
</dbReference>
<comment type="caution">
    <text evidence="4">The sequence shown here is derived from an EMBL/GenBank/DDBJ whole genome shotgun (WGS) entry which is preliminary data.</text>
</comment>
<dbReference type="Pfam" id="PF00583">
    <property type="entry name" value="Acetyltransf_1"/>
    <property type="match status" value="1"/>
</dbReference>
<accession>A0A0R1PZJ6</accession>
<evidence type="ECO:0000256" key="1">
    <source>
        <dbReference type="ARBA" id="ARBA00022679"/>
    </source>
</evidence>
<feature type="domain" description="N-acetyltransferase" evidence="3">
    <location>
        <begin position="5"/>
        <end position="154"/>
    </location>
</feature>
<keyword evidence="1 4" id="KW-0808">Transferase</keyword>
<keyword evidence="5" id="KW-1185">Reference proteome</keyword>
<evidence type="ECO:0000256" key="2">
    <source>
        <dbReference type="ARBA" id="ARBA00023315"/>
    </source>
</evidence>
<name>A0A0R1PZJ6_9LACO</name>
<dbReference type="Gene3D" id="3.40.630.30">
    <property type="match status" value="1"/>
</dbReference>
<dbReference type="InterPro" id="IPR000182">
    <property type="entry name" value="GNAT_dom"/>
</dbReference>
<dbReference type="InterPro" id="IPR050680">
    <property type="entry name" value="YpeA/RimI_acetyltransf"/>
</dbReference>
<organism evidence="4 5">
    <name type="scientific">Liquorilactobacillus uvarum DSM 19971</name>
    <dbReference type="NCBI Taxonomy" id="1423812"/>
    <lineage>
        <taxon>Bacteria</taxon>
        <taxon>Bacillati</taxon>
        <taxon>Bacillota</taxon>
        <taxon>Bacilli</taxon>
        <taxon>Lactobacillales</taxon>
        <taxon>Lactobacillaceae</taxon>
        <taxon>Liquorilactobacillus</taxon>
    </lineage>
</organism>
<dbReference type="GO" id="GO:0016747">
    <property type="term" value="F:acyltransferase activity, transferring groups other than amino-acyl groups"/>
    <property type="evidence" value="ECO:0007669"/>
    <property type="project" value="InterPro"/>
</dbReference>